<dbReference type="PROSITE" id="PS50297">
    <property type="entry name" value="ANK_REP_REGION"/>
    <property type="match status" value="12"/>
</dbReference>
<feature type="repeat" description="ANK" evidence="5">
    <location>
        <begin position="793"/>
        <end position="826"/>
    </location>
</feature>
<feature type="repeat" description="ANK" evidence="5">
    <location>
        <begin position="510"/>
        <end position="542"/>
    </location>
</feature>
<evidence type="ECO:0000259" key="8">
    <source>
        <dbReference type="Pfam" id="PF25520"/>
    </source>
</evidence>
<keyword evidence="3" id="KW-0802">TPR repeat</keyword>
<dbReference type="PRINTS" id="PR01415">
    <property type="entry name" value="ANKYRIN"/>
</dbReference>
<feature type="compositionally biased region" description="Low complexity" evidence="6">
    <location>
        <begin position="1089"/>
        <end position="1103"/>
    </location>
</feature>
<feature type="domain" description="TANC1/2-like winged helix" evidence="9">
    <location>
        <begin position="305"/>
        <end position="435"/>
    </location>
</feature>
<protein>
    <recommendedName>
        <fullName evidence="12">Ankyrin repeat domain-containing protein 50</fullName>
    </recommendedName>
</protein>
<proteinExistence type="predicted"/>
<feature type="repeat" description="ANK" evidence="5">
    <location>
        <begin position="926"/>
        <end position="958"/>
    </location>
</feature>
<evidence type="ECO:0008006" key="12">
    <source>
        <dbReference type="Google" id="ProtNLM"/>
    </source>
</evidence>
<dbReference type="Pfam" id="PF12796">
    <property type="entry name" value="Ank_2"/>
    <property type="match status" value="4"/>
</dbReference>
<evidence type="ECO:0000256" key="5">
    <source>
        <dbReference type="PROSITE-ProRule" id="PRU00023"/>
    </source>
</evidence>
<dbReference type="InterPro" id="IPR050889">
    <property type="entry name" value="Dendritic_Spine_Reg/Scaffold"/>
</dbReference>
<feature type="repeat" description="ANK" evidence="5">
    <location>
        <begin position="959"/>
        <end position="991"/>
    </location>
</feature>
<feature type="repeat" description="ANK" evidence="5">
    <location>
        <begin position="642"/>
        <end position="674"/>
    </location>
</feature>
<feature type="domain" description="Nephrocystin 3-like N-terminal" evidence="7">
    <location>
        <begin position="15"/>
        <end position="163"/>
    </location>
</feature>
<keyword evidence="11" id="KW-1185">Reference proteome</keyword>
<reference evidence="10 11" key="1">
    <citation type="submission" date="2022-05" db="EMBL/GenBank/DDBJ databases">
        <authorList>
            <consortium name="Genoscope - CEA"/>
            <person name="William W."/>
        </authorList>
    </citation>
    <scope>NUCLEOTIDE SEQUENCE [LARGE SCALE GENOMIC DNA]</scope>
</reference>
<feature type="region of interest" description="Disordered" evidence="6">
    <location>
        <begin position="1066"/>
        <end position="1121"/>
    </location>
</feature>
<dbReference type="EMBL" id="CALNXJ010000008">
    <property type="protein sequence ID" value="CAH3045617.1"/>
    <property type="molecule type" value="Genomic_DNA"/>
</dbReference>
<feature type="repeat" description="ANK" evidence="5">
    <location>
        <begin position="893"/>
        <end position="925"/>
    </location>
</feature>
<dbReference type="InterPro" id="IPR036770">
    <property type="entry name" value="Ankyrin_rpt-contain_sf"/>
</dbReference>
<gene>
    <name evidence="10" type="ORF">PMEA_00033643</name>
</gene>
<dbReference type="PROSITE" id="PS50088">
    <property type="entry name" value="ANK_REPEAT"/>
    <property type="match status" value="13"/>
</dbReference>
<dbReference type="SMART" id="SM00248">
    <property type="entry name" value="ANK"/>
    <property type="match status" value="16"/>
</dbReference>
<dbReference type="Pfam" id="PF00023">
    <property type="entry name" value="Ank"/>
    <property type="match status" value="3"/>
</dbReference>
<keyword evidence="2" id="KW-0677">Repeat</keyword>
<feature type="repeat" description="ANK" evidence="5">
    <location>
        <begin position="543"/>
        <end position="575"/>
    </location>
</feature>
<dbReference type="Pfam" id="PF25520">
    <property type="entry name" value="AAA_lid_TANC1"/>
    <property type="match status" value="1"/>
</dbReference>
<dbReference type="SUPFAM" id="SSF48403">
    <property type="entry name" value="Ankyrin repeat"/>
    <property type="match status" value="2"/>
</dbReference>
<feature type="repeat" description="ANK" evidence="5">
    <location>
        <begin position="576"/>
        <end position="608"/>
    </location>
</feature>
<dbReference type="InterPro" id="IPR056884">
    <property type="entry name" value="NPHP3-like_N"/>
</dbReference>
<dbReference type="Pfam" id="PF25521">
    <property type="entry name" value="WHD_TANC1"/>
    <property type="match status" value="1"/>
</dbReference>
<dbReference type="Pfam" id="PF24883">
    <property type="entry name" value="NPHP3_N"/>
    <property type="match status" value="1"/>
</dbReference>
<keyword evidence="1" id="KW-0597">Phosphoprotein</keyword>
<feature type="repeat" description="ANK" evidence="5">
    <location>
        <begin position="860"/>
        <end position="892"/>
    </location>
</feature>
<dbReference type="PANTHER" id="PTHR24166">
    <property type="entry name" value="ROLLING PEBBLES, ISOFORM B"/>
    <property type="match status" value="1"/>
</dbReference>
<feature type="compositionally biased region" description="Polar residues" evidence="6">
    <location>
        <begin position="1260"/>
        <end position="1271"/>
    </location>
</feature>
<name>A0AAU9W584_9CNID</name>
<comment type="caution">
    <text evidence="10">The sequence shown here is derived from an EMBL/GenBank/DDBJ whole genome shotgun (WGS) entry which is preliminary data.</text>
</comment>
<feature type="compositionally biased region" description="Basic residues" evidence="6">
    <location>
        <begin position="1214"/>
        <end position="1228"/>
    </location>
</feature>
<sequence>MARNGRDCRTFYCREWVFEKIQTCVERRKQQEDTKTKGTFILGGPGSGKTTILRELVSPTTKEGVQTELAKKVVASHFCQAQNAISVSVADFILNLARQLAKAEELKAYAAKFNDPQIQNHLKSEQCIRNPDRSFKEGILLPLNSLPPPQEIFLVVVDAIDESYLHSFDSGVASGSRTVAELMATHHDLLPPWLFLVVSARKQSKTVTRMFTGFRKFTLDDLRKAHVVKDIQQYILNRLDDEPSLRKHLTRETAEAFNQLHIKSNGCLLYLEKLLDGVVDEFFTLDETQDIPGTLSGLYLWLCNRLFTEEQVDKIRLVLNVILAAQRPLTDSEMFHAVWTKDTDLTVEDFLETLDLMSHHILMDDNGVKSISHLSFAEWLLDAKHCTPKFLCNPGDGHAMLALHYTQLSQKQQLAHPHQLAFHLSRASFREFFTQDHLALWLLWSGTQISDIQLNTDALNQEVARLLLNAGAKVNELEEQAALLPFAPETEDSVKALLEKGTSVDRVDSSGRTLLCNAAFNGSVDVVRLLIKHGANVNFSDTSGQSPLMLASRQGHNEIVYLLVNCGASVNHCADDGCTALRAAASGGHTDVVSVLLDHSAEVDLADDDKRTALRGASWGGHSDVVLQLLQHGANPNLTDKEGRTALIAAAYMGHKKVVEILLDHKGEINHADNDGRTALAVTVLCVSSSENHEAVVDLLLRRGAQVDHPDFDGLTPLCVAALEGYFNVAKLLVRAGADIGHWDRNGRTPLFAAAANGHCNIVDLFLATSEGWKPDPSTWMSPTFSMFRPDHSGWDPLMVAANQGRHKDVVCSLLAANLDVNALDPDGRSALMLAAQEGQVDVVSALIEYGAPIEQASSDGRTALHFAAMEGHEECVQHLVNLGGDVNHQDSLGRTPLFAVSIEKNKQMVELLLDLGAFVDSKDMEGRTPLQAVAWKGAYELVELFINRGAAINHADCEGRTALMSASWKGHVSIVQLLIQKGAKVDKTSQEGATALCIASQEGHDEVVQMLLEHNANMNHADKLGRSPMQVAHEAGHTRVTKVLEAFSVMRLNDGNFTSTLKRKLSSAQSESSSTVSNSSLAEKPQRSDSVSSSNSSESPPASRKELLAPGSTHTLGPNGEILEERRYSASFCDVHTVQSIKEPWNRACPPYTSELDVVNPPPYTEKPVRTSLVEDDVVTVATMPPPSGKQKQLNLLHKMKQKGKSAFTSSGHGKHGKVIGKHKSHGERRGFFSGIKQLGGSASGGGSSKSREGKLGNSKGSNESMETKI</sequence>
<dbReference type="Gene3D" id="3.40.50.300">
    <property type="entry name" value="P-loop containing nucleotide triphosphate hydrolases"/>
    <property type="match status" value="1"/>
</dbReference>
<evidence type="ECO:0000313" key="11">
    <source>
        <dbReference type="Proteomes" id="UP001159428"/>
    </source>
</evidence>
<dbReference type="SUPFAM" id="SSF52540">
    <property type="entry name" value="P-loop containing nucleoside triphosphate hydrolases"/>
    <property type="match status" value="1"/>
</dbReference>
<dbReference type="InterPro" id="IPR058056">
    <property type="entry name" value="WH_TANC1/2"/>
</dbReference>
<keyword evidence="4 5" id="KW-0040">ANK repeat</keyword>
<feature type="domain" description="TANC1/2-like AAA+ ATPase lid" evidence="8">
    <location>
        <begin position="220"/>
        <end position="304"/>
    </location>
</feature>
<organism evidence="10 11">
    <name type="scientific">Pocillopora meandrina</name>
    <dbReference type="NCBI Taxonomy" id="46732"/>
    <lineage>
        <taxon>Eukaryota</taxon>
        <taxon>Metazoa</taxon>
        <taxon>Cnidaria</taxon>
        <taxon>Anthozoa</taxon>
        <taxon>Hexacorallia</taxon>
        <taxon>Scleractinia</taxon>
        <taxon>Astrocoeniina</taxon>
        <taxon>Pocilloporidae</taxon>
        <taxon>Pocillopora</taxon>
    </lineage>
</organism>
<feature type="compositionally biased region" description="Low complexity" evidence="6">
    <location>
        <begin position="1067"/>
        <end position="1081"/>
    </location>
</feature>
<accession>A0AAU9W584</accession>
<dbReference type="InterPro" id="IPR027417">
    <property type="entry name" value="P-loop_NTPase"/>
</dbReference>
<dbReference type="Gene3D" id="1.25.40.20">
    <property type="entry name" value="Ankyrin repeat-containing domain"/>
    <property type="match status" value="2"/>
</dbReference>
<evidence type="ECO:0000259" key="9">
    <source>
        <dbReference type="Pfam" id="PF25521"/>
    </source>
</evidence>
<feature type="region of interest" description="Disordered" evidence="6">
    <location>
        <begin position="1207"/>
        <end position="1271"/>
    </location>
</feature>
<dbReference type="Proteomes" id="UP001159428">
    <property type="component" value="Unassembled WGS sequence"/>
</dbReference>
<evidence type="ECO:0000256" key="2">
    <source>
        <dbReference type="ARBA" id="ARBA00022737"/>
    </source>
</evidence>
<evidence type="ECO:0000259" key="7">
    <source>
        <dbReference type="Pfam" id="PF24883"/>
    </source>
</evidence>
<dbReference type="InterPro" id="IPR002110">
    <property type="entry name" value="Ankyrin_rpt"/>
</dbReference>
<feature type="repeat" description="ANK" evidence="5">
    <location>
        <begin position="992"/>
        <end position="1024"/>
    </location>
</feature>
<evidence type="ECO:0000313" key="10">
    <source>
        <dbReference type="EMBL" id="CAH3045617.1"/>
    </source>
</evidence>
<feature type="repeat" description="ANK" evidence="5">
    <location>
        <begin position="827"/>
        <end position="859"/>
    </location>
</feature>
<evidence type="ECO:0000256" key="3">
    <source>
        <dbReference type="ARBA" id="ARBA00022803"/>
    </source>
</evidence>
<dbReference type="PANTHER" id="PTHR24166:SF55">
    <property type="entry name" value="ROLLING PEBBLES, ISOFORM B"/>
    <property type="match status" value="1"/>
</dbReference>
<feature type="repeat" description="ANK" evidence="5">
    <location>
        <begin position="609"/>
        <end position="641"/>
    </location>
</feature>
<dbReference type="InterPro" id="IPR058018">
    <property type="entry name" value="AAA_lid_TANC1/2"/>
</dbReference>
<dbReference type="AlphaFoldDB" id="A0AAU9W584"/>
<feature type="repeat" description="ANK" evidence="5">
    <location>
        <begin position="713"/>
        <end position="745"/>
    </location>
</feature>
<evidence type="ECO:0000256" key="1">
    <source>
        <dbReference type="ARBA" id="ARBA00022553"/>
    </source>
</evidence>
<dbReference type="Pfam" id="PF13637">
    <property type="entry name" value="Ank_4"/>
    <property type="match status" value="1"/>
</dbReference>
<evidence type="ECO:0000256" key="6">
    <source>
        <dbReference type="SAM" id="MobiDB-lite"/>
    </source>
</evidence>
<evidence type="ECO:0000256" key="4">
    <source>
        <dbReference type="ARBA" id="ARBA00023043"/>
    </source>
</evidence>